<dbReference type="EMBL" id="CP027019">
    <property type="protein sequence ID" value="AVP49222.1"/>
    <property type="molecule type" value="Genomic_DNA"/>
</dbReference>
<keyword evidence="1" id="KW-0472">Membrane</keyword>
<dbReference type="NCBIfam" id="NF045726">
    <property type="entry name" value="XXplasma_LP"/>
    <property type="match status" value="1"/>
</dbReference>
<accession>A0A2S0NJP2</accession>
<keyword evidence="1" id="KW-1133">Transmembrane helix</keyword>
<evidence type="ECO:0000256" key="1">
    <source>
        <dbReference type="SAM" id="Phobius"/>
    </source>
</evidence>
<keyword evidence="1" id="KW-0812">Transmembrane</keyword>
<proteinExistence type="predicted"/>
<protein>
    <recommendedName>
        <fullName evidence="5">Lipoprotein</fullName>
    </recommendedName>
</protein>
<name>A0A2S0NJP2_9MOLU</name>
<gene>
    <name evidence="3" type="ORF">C5T88_01335</name>
</gene>
<reference evidence="4" key="1">
    <citation type="submission" date="2018-02" db="EMBL/GenBank/DDBJ databases">
        <title>Firefly genomes illuminate parallel origins of bioluminescence in beetles.</title>
        <authorList>
            <person name="Fallon T.R."/>
            <person name="Lower S.E.S."/>
            <person name="Behringer M."/>
            <person name="Weng J.-K."/>
        </authorList>
    </citation>
    <scope>NUCLEOTIDE SEQUENCE [LARGE SCALE GENOMIC DNA]</scope>
</reference>
<evidence type="ECO:0000256" key="2">
    <source>
        <dbReference type="SAM" id="SignalP"/>
    </source>
</evidence>
<feature type="chain" id="PRO_5015707416" description="Lipoprotein" evidence="2">
    <location>
        <begin position="19"/>
        <end position="126"/>
    </location>
</feature>
<dbReference type="RefSeq" id="WP_303662562.1">
    <property type="nucleotide sequence ID" value="NZ_CP027019.1"/>
</dbReference>
<evidence type="ECO:0000313" key="3">
    <source>
        <dbReference type="EMBL" id="AVP49222.1"/>
    </source>
</evidence>
<keyword evidence="2" id="KW-0732">Signal</keyword>
<feature type="transmembrane region" description="Helical" evidence="1">
    <location>
        <begin position="99"/>
        <end position="119"/>
    </location>
</feature>
<evidence type="ECO:0008006" key="5">
    <source>
        <dbReference type="Google" id="ProtNLM"/>
    </source>
</evidence>
<dbReference type="Proteomes" id="UP000239250">
    <property type="component" value="Chromosome"/>
</dbReference>
<sequence>MKKLILWLSTMVVGISPAAVLVSCRLSGGSVGGSGGQNPVKPIIPIETTSSFELMILKPTKEEIEKYLGAYNKGVYENQKSLEELEQNKSLESDESFKLWLFLLLVFNFMIIFPQVKWLNQLWLGL</sequence>
<dbReference type="AlphaFoldDB" id="A0A2S0NJP2"/>
<organism evidence="3 4">
    <name type="scientific">Williamsoniiplasma luminosum</name>
    <dbReference type="NCBI Taxonomy" id="214888"/>
    <lineage>
        <taxon>Bacteria</taxon>
        <taxon>Bacillati</taxon>
        <taxon>Mycoplasmatota</taxon>
        <taxon>Mollicutes</taxon>
        <taxon>Entomoplasmatales</taxon>
        <taxon>Williamsoniiplasma</taxon>
    </lineage>
</organism>
<dbReference type="InterPro" id="IPR054816">
    <property type="entry name" value="Lipoprotein_mollicutes-type_CS"/>
</dbReference>
<evidence type="ECO:0000313" key="4">
    <source>
        <dbReference type="Proteomes" id="UP000239250"/>
    </source>
</evidence>
<feature type="signal peptide" evidence="2">
    <location>
        <begin position="1"/>
        <end position="18"/>
    </location>
</feature>
<dbReference type="PROSITE" id="PS51257">
    <property type="entry name" value="PROKAR_LIPOPROTEIN"/>
    <property type="match status" value="1"/>
</dbReference>